<reference evidence="2 3" key="1">
    <citation type="submission" date="2016-05" db="EMBL/GenBank/DDBJ databases">
        <authorList>
            <person name="Lee J.-Y."/>
            <person name="Kim E.B."/>
            <person name="Choi Y.-J."/>
        </authorList>
    </citation>
    <scope>NUCLEOTIDE SEQUENCE [LARGE SCALE GENOMIC DNA]</scope>
    <source>
        <strain evidence="2 3">KLA006</strain>
    </source>
</reference>
<sequence>MMGLGRLIGLDYIPLYILLMAVAFIFGAMVCFVIQYGIIKLLLVMLASSIVGVVVGLIITVMVVLFDLMKG</sequence>
<proteinExistence type="predicted"/>
<keyword evidence="1" id="KW-1133">Transmembrane helix</keyword>
<evidence type="ECO:0000313" key="2">
    <source>
        <dbReference type="EMBL" id="PAY43403.1"/>
    </source>
</evidence>
<protein>
    <submittedName>
        <fullName evidence="2">Uncharacterized protein</fullName>
    </submittedName>
</protein>
<name>A0A9X6S2L3_9LACO</name>
<evidence type="ECO:0000256" key="1">
    <source>
        <dbReference type="SAM" id="Phobius"/>
    </source>
</evidence>
<feature type="transmembrane region" description="Helical" evidence="1">
    <location>
        <begin position="12"/>
        <end position="34"/>
    </location>
</feature>
<dbReference type="AlphaFoldDB" id="A0A9X6S2L3"/>
<dbReference type="EMBL" id="LXZO01000151">
    <property type="protein sequence ID" value="PAY43403.1"/>
    <property type="molecule type" value="Genomic_DNA"/>
</dbReference>
<accession>A0A9X6S2L3</accession>
<gene>
    <name evidence="2" type="ORF">A8C52_11375</name>
</gene>
<feature type="transmembrane region" description="Helical" evidence="1">
    <location>
        <begin position="41"/>
        <end position="66"/>
    </location>
</feature>
<dbReference type="Proteomes" id="UP000218139">
    <property type="component" value="Unassembled WGS sequence"/>
</dbReference>
<evidence type="ECO:0000313" key="3">
    <source>
        <dbReference type="Proteomes" id="UP000218139"/>
    </source>
</evidence>
<organism evidence="2 3">
    <name type="scientific">Ligilactobacillus salivarius</name>
    <dbReference type="NCBI Taxonomy" id="1624"/>
    <lineage>
        <taxon>Bacteria</taxon>
        <taxon>Bacillati</taxon>
        <taxon>Bacillota</taxon>
        <taxon>Bacilli</taxon>
        <taxon>Lactobacillales</taxon>
        <taxon>Lactobacillaceae</taxon>
        <taxon>Ligilactobacillus</taxon>
    </lineage>
</organism>
<keyword evidence="1" id="KW-0812">Transmembrane</keyword>
<keyword evidence="1" id="KW-0472">Membrane</keyword>
<dbReference type="RefSeq" id="WP_086201157.1">
    <property type="nucleotide sequence ID" value="NZ_LXYY01000022.1"/>
</dbReference>
<comment type="caution">
    <text evidence="2">The sequence shown here is derived from an EMBL/GenBank/DDBJ whole genome shotgun (WGS) entry which is preliminary data.</text>
</comment>